<keyword evidence="2" id="KW-1185">Reference proteome</keyword>
<dbReference type="OrthoDB" id="1637540at2759"/>
<name>A0A371IC64_MUCPR</name>
<proteinExistence type="predicted"/>
<sequence>MIDEKRLNALCHGQLYQKRIKKTFDKKVRPHIFMEGDMVLKKISPNTKDQKGKWMPKYEGPYIVKHAFSGGALILIDAEGHDLKYPINADAILIGEFFDGPVGQSFFALVKFLLPASWRKGTDHQLLFSHHTNQLMICDEFHFLVEGRRDDTCDVNPRFQWPSEFNNKERSEIRVGVLFICSSNSYSLYRISFRNSSASFPFEASTDFEFHGLGRLLIVLHGQEGGYGGSNGFKGRTAIRFFCNNLGSKSRVCHVNGGGNSIPSTETLGAVRGHVFIVLVLTDKSLG</sequence>
<comment type="caution">
    <text evidence="1">The sequence shown here is derived from an EMBL/GenBank/DDBJ whole genome shotgun (WGS) entry which is preliminary data.</text>
</comment>
<evidence type="ECO:0000313" key="2">
    <source>
        <dbReference type="Proteomes" id="UP000257109"/>
    </source>
</evidence>
<dbReference type="EMBL" id="QJKJ01000435">
    <property type="protein sequence ID" value="RDY12609.1"/>
    <property type="molecule type" value="Genomic_DNA"/>
</dbReference>
<gene>
    <name evidence="1" type="ORF">CR513_02565</name>
</gene>
<dbReference type="AlphaFoldDB" id="A0A371IC64"/>
<dbReference type="Proteomes" id="UP000257109">
    <property type="component" value="Unassembled WGS sequence"/>
</dbReference>
<evidence type="ECO:0000313" key="1">
    <source>
        <dbReference type="EMBL" id="RDY12609.1"/>
    </source>
</evidence>
<feature type="non-terminal residue" evidence="1">
    <location>
        <position position="1"/>
    </location>
</feature>
<protein>
    <submittedName>
        <fullName evidence="1">Uncharacterized protein</fullName>
    </submittedName>
</protein>
<accession>A0A371IC64</accession>
<organism evidence="1 2">
    <name type="scientific">Mucuna pruriens</name>
    <name type="common">Velvet bean</name>
    <name type="synonym">Dolichos pruriens</name>
    <dbReference type="NCBI Taxonomy" id="157652"/>
    <lineage>
        <taxon>Eukaryota</taxon>
        <taxon>Viridiplantae</taxon>
        <taxon>Streptophyta</taxon>
        <taxon>Embryophyta</taxon>
        <taxon>Tracheophyta</taxon>
        <taxon>Spermatophyta</taxon>
        <taxon>Magnoliopsida</taxon>
        <taxon>eudicotyledons</taxon>
        <taxon>Gunneridae</taxon>
        <taxon>Pentapetalae</taxon>
        <taxon>rosids</taxon>
        <taxon>fabids</taxon>
        <taxon>Fabales</taxon>
        <taxon>Fabaceae</taxon>
        <taxon>Papilionoideae</taxon>
        <taxon>50 kb inversion clade</taxon>
        <taxon>NPAAA clade</taxon>
        <taxon>indigoferoid/millettioid clade</taxon>
        <taxon>Phaseoleae</taxon>
        <taxon>Mucuna</taxon>
    </lineage>
</organism>
<reference evidence="1" key="1">
    <citation type="submission" date="2018-05" db="EMBL/GenBank/DDBJ databases">
        <title>Draft genome of Mucuna pruriens seed.</title>
        <authorList>
            <person name="Nnadi N.E."/>
            <person name="Vos R."/>
            <person name="Hasami M.H."/>
            <person name="Devisetty U.K."/>
            <person name="Aguiy J.C."/>
        </authorList>
    </citation>
    <scope>NUCLEOTIDE SEQUENCE [LARGE SCALE GENOMIC DNA]</scope>
    <source>
        <strain evidence="1">JCA_2017</strain>
    </source>
</reference>